<gene>
    <name evidence="2" type="ORF">OGATHE_003536</name>
</gene>
<feature type="region of interest" description="Disordered" evidence="1">
    <location>
        <begin position="1"/>
        <end position="22"/>
    </location>
</feature>
<dbReference type="Proteomes" id="UP000788993">
    <property type="component" value="Unassembled WGS sequence"/>
</dbReference>
<evidence type="ECO:0000313" key="2">
    <source>
        <dbReference type="EMBL" id="KAH3664721.1"/>
    </source>
</evidence>
<feature type="compositionally biased region" description="Acidic residues" evidence="1">
    <location>
        <begin position="548"/>
        <end position="557"/>
    </location>
</feature>
<name>A0A9P8P456_9ASCO</name>
<reference evidence="2" key="1">
    <citation type="journal article" date="2021" name="Open Biol.">
        <title>Shared evolutionary footprints suggest mitochondrial oxidative damage underlies multiple complex I losses in fungi.</title>
        <authorList>
            <person name="Schikora-Tamarit M.A."/>
            <person name="Marcet-Houben M."/>
            <person name="Nosek J."/>
            <person name="Gabaldon T."/>
        </authorList>
    </citation>
    <scope>NUCLEOTIDE SEQUENCE</scope>
    <source>
        <strain evidence="2">NCAIM Y.01608</strain>
    </source>
</reference>
<protein>
    <submittedName>
        <fullName evidence="2">Uncharacterized protein</fullName>
    </submittedName>
</protein>
<comment type="caution">
    <text evidence="2">The sequence shown here is derived from an EMBL/GenBank/DDBJ whole genome shotgun (WGS) entry which is preliminary data.</text>
</comment>
<evidence type="ECO:0000256" key="1">
    <source>
        <dbReference type="SAM" id="MobiDB-lite"/>
    </source>
</evidence>
<evidence type="ECO:0000313" key="3">
    <source>
        <dbReference type="Proteomes" id="UP000788993"/>
    </source>
</evidence>
<dbReference type="AlphaFoldDB" id="A0A9P8P456"/>
<reference evidence="2" key="2">
    <citation type="submission" date="2021-01" db="EMBL/GenBank/DDBJ databases">
        <authorList>
            <person name="Schikora-Tamarit M.A."/>
        </authorList>
    </citation>
    <scope>NUCLEOTIDE SEQUENCE</scope>
    <source>
        <strain evidence="2">NCAIM Y.01608</strain>
    </source>
</reference>
<dbReference type="EMBL" id="JAEUBD010001178">
    <property type="protein sequence ID" value="KAH3664721.1"/>
    <property type="molecule type" value="Genomic_DNA"/>
</dbReference>
<proteinExistence type="predicted"/>
<feature type="region of interest" description="Disordered" evidence="1">
    <location>
        <begin position="764"/>
        <end position="794"/>
    </location>
</feature>
<organism evidence="2 3">
    <name type="scientific">Ogataea polymorpha</name>
    <dbReference type="NCBI Taxonomy" id="460523"/>
    <lineage>
        <taxon>Eukaryota</taxon>
        <taxon>Fungi</taxon>
        <taxon>Dikarya</taxon>
        <taxon>Ascomycota</taxon>
        <taxon>Saccharomycotina</taxon>
        <taxon>Pichiomycetes</taxon>
        <taxon>Pichiales</taxon>
        <taxon>Pichiaceae</taxon>
        <taxon>Ogataea</taxon>
    </lineage>
</organism>
<feature type="region of interest" description="Disordered" evidence="1">
    <location>
        <begin position="542"/>
        <end position="561"/>
    </location>
</feature>
<sequence length="828" mass="89580">MAFGSELEGAEPDGAAAVPLETGCAAGGGGGETILAEPEPEAGEGVFFARLARACSTEVGSLDDDDDEEAEGAGGSTVGSTANLTLFLGGVPGGVVVRKYLSLMDEIIFLSKVSPLSQISTSLPIFSLISSLETGTASSTRFSINDWILYTAELAVPSGEDSVISVVSDLEIWSIRPLTIASTTYRAPNLCVAGVALQHEYSLDTSLDSSDTLLRNISFSFLILDPDTPGAFSPGNSFNIVSNSSTDIGLLANLESMVSLFDNFTMFQNILSKSRFASKFRGVETLLKNLSKVYFVIILINLKNLIVKLIKLNKLTRIVELEAEMLSRNGKNVLLPEAASQEREKLVFLYTEKFRTYLELIGYANELVLDLTLVYSKIRLPKLVERLVSLVSWIIGVYRLSKDEAEEARTEKQIAAMQKHRASAGLGWGSTTSIMGPGSPMTSSVKVWSSKSRVDSLACAYSWRPKTSSVVFSMMEAFCGVDLKDSSDDLRRWWNLDDRVLNNEFDLLWASILFSVTGSSSLATLWFDIEAVLRIGDRDLDTPRKAEEGEEEDEEEDGAIRQGLRPNLSESAVAELDGVDAAWTLGVFTFARPLCCELLELCELSELDEQLSFSSTPAGKGVPLPELVDDSSELWVGILVSSCSESSKSSSVISSAMATSFFFGEHSSECLGMWKLSNSGADMVLLLFLAGARELMNTSSRSIIARGTLEPDSNLVSSVIKYRVRASSCADAGVEVNKIFCLLDNVESSAASWTSGLFRGELPNVPESEHEVDPGTDLDIMGGKSPNSWTSKSPEIAAERRCRWPRLGGGWRPFCGPVGDGGELMDGP</sequence>
<keyword evidence="3" id="KW-1185">Reference proteome</keyword>
<accession>A0A9P8P456</accession>